<protein>
    <submittedName>
        <fullName evidence="2">Uncharacterized protein</fullName>
    </submittedName>
</protein>
<keyword evidence="1" id="KW-0472">Membrane</keyword>
<reference evidence="2 3" key="1">
    <citation type="submission" date="2020-12" db="EMBL/GenBank/DDBJ databases">
        <title>Concerted genomic and epigenomic changes stabilize Arabidopsis allopolyploids.</title>
        <authorList>
            <person name="Chen Z."/>
        </authorList>
    </citation>
    <scope>NUCLEOTIDE SEQUENCE [LARGE SCALE GENOMIC DNA]</scope>
    <source>
        <strain evidence="2">As9502</strain>
        <tissue evidence="2">Leaf</tissue>
    </source>
</reference>
<dbReference type="EMBL" id="JAEFBJ010000008">
    <property type="protein sequence ID" value="KAG7583112.1"/>
    <property type="molecule type" value="Genomic_DNA"/>
</dbReference>
<sequence>MKRGTYTWYIKPMFLWERESRERNAISQEESTFQHILYVFLNQKELQVTQFHMTLDKGTLVLLVQRVFHKLTTSLYDSFEVLKPRRPVVYHLRSLQDVNIQLINLSFTSLSYTICWILFGRRSL</sequence>
<evidence type="ECO:0000256" key="1">
    <source>
        <dbReference type="SAM" id="Phobius"/>
    </source>
</evidence>
<dbReference type="Proteomes" id="UP000694251">
    <property type="component" value="Chromosome 8"/>
</dbReference>
<proteinExistence type="predicted"/>
<evidence type="ECO:0000313" key="2">
    <source>
        <dbReference type="EMBL" id="KAG7583112.1"/>
    </source>
</evidence>
<accession>A0A8T2BC39</accession>
<gene>
    <name evidence="2" type="ORF">ISN44_As08g026460</name>
</gene>
<keyword evidence="1" id="KW-0812">Transmembrane</keyword>
<dbReference type="AlphaFoldDB" id="A0A8T2BC39"/>
<evidence type="ECO:0000313" key="3">
    <source>
        <dbReference type="Proteomes" id="UP000694251"/>
    </source>
</evidence>
<name>A0A8T2BC39_ARASU</name>
<feature type="transmembrane region" description="Helical" evidence="1">
    <location>
        <begin position="100"/>
        <end position="119"/>
    </location>
</feature>
<comment type="caution">
    <text evidence="2">The sequence shown here is derived from an EMBL/GenBank/DDBJ whole genome shotgun (WGS) entry which is preliminary data.</text>
</comment>
<organism evidence="2 3">
    <name type="scientific">Arabidopsis suecica</name>
    <name type="common">Swedish thale-cress</name>
    <name type="synonym">Cardaminopsis suecica</name>
    <dbReference type="NCBI Taxonomy" id="45249"/>
    <lineage>
        <taxon>Eukaryota</taxon>
        <taxon>Viridiplantae</taxon>
        <taxon>Streptophyta</taxon>
        <taxon>Embryophyta</taxon>
        <taxon>Tracheophyta</taxon>
        <taxon>Spermatophyta</taxon>
        <taxon>Magnoliopsida</taxon>
        <taxon>eudicotyledons</taxon>
        <taxon>Gunneridae</taxon>
        <taxon>Pentapetalae</taxon>
        <taxon>rosids</taxon>
        <taxon>malvids</taxon>
        <taxon>Brassicales</taxon>
        <taxon>Brassicaceae</taxon>
        <taxon>Camelineae</taxon>
        <taxon>Arabidopsis</taxon>
    </lineage>
</organism>
<keyword evidence="1" id="KW-1133">Transmembrane helix</keyword>
<keyword evidence="3" id="KW-1185">Reference proteome</keyword>